<reference evidence="2 3" key="1">
    <citation type="submission" date="2022-10" db="EMBL/GenBank/DDBJ databases">
        <title>Comparative genomic analysis of Cohnella hashimotonis sp. nov., isolated from the International Space Station.</title>
        <authorList>
            <person name="Simpson A."/>
            <person name="Venkateswaran K."/>
        </authorList>
    </citation>
    <scope>NUCLEOTIDE SEQUENCE [LARGE SCALE GENOMIC DNA]</scope>
    <source>
        <strain evidence="2 3">DSM 18997</strain>
    </source>
</reference>
<dbReference type="Proteomes" id="UP001153387">
    <property type="component" value="Unassembled WGS sequence"/>
</dbReference>
<keyword evidence="3" id="KW-1185">Reference proteome</keyword>
<keyword evidence="1" id="KW-0812">Transmembrane</keyword>
<proteinExistence type="predicted"/>
<dbReference type="EMBL" id="JAPDHZ010000003">
    <property type="protein sequence ID" value="MDG0791925.1"/>
    <property type="molecule type" value="Genomic_DNA"/>
</dbReference>
<evidence type="ECO:0000313" key="2">
    <source>
        <dbReference type="EMBL" id="MDG0791925.1"/>
    </source>
</evidence>
<dbReference type="AlphaFoldDB" id="A0A9X4KLS5"/>
<sequence length="77" mass="9085">MTYTVYAILSAVIGVLLLFMHKDRQDHRRHVESLQEERQKLLDRIQAPSFDHYKQAEVKVIKAQKEEPKREGDLIPV</sequence>
<dbReference type="RefSeq" id="WP_277565764.1">
    <property type="nucleotide sequence ID" value="NZ_JAPDHZ010000003.1"/>
</dbReference>
<keyword evidence="1" id="KW-1133">Transmembrane helix</keyword>
<protein>
    <submittedName>
        <fullName evidence="2">Uncharacterized protein</fullName>
    </submittedName>
</protein>
<feature type="transmembrane region" description="Helical" evidence="1">
    <location>
        <begin position="6"/>
        <end position="21"/>
    </location>
</feature>
<comment type="caution">
    <text evidence="2">The sequence shown here is derived from an EMBL/GenBank/DDBJ whole genome shotgun (WGS) entry which is preliminary data.</text>
</comment>
<keyword evidence="1" id="KW-0472">Membrane</keyword>
<name>A0A9X4KLS5_9BACL</name>
<evidence type="ECO:0000256" key="1">
    <source>
        <dbReference type="SAM" id="Phobius"/>
    </source>
</evidence>
<gene>
    <name evidence="2" type="ORF">OMP38_14490</name>
</gene>
<evidence type="ECO:0000313" key="3">
    <source>
        <dbReference type="Proteomes" id="UP001153387"/>
    </source>
</evidence>
<organism evidence="2 3">
    <name type="scientific">Cohnella ginsengisoli</name>
    <dbReference type="NCBI Taxonomy" id="425004"/>
    <lineage>
        <taxon>Bacteria</taxon>
        <taxon>Bacillati</taxon>
        <taxon>Bacillota</taxon>
        <taxon>Bacilli</taxon>
        <taxon>Bacillales</taxon>
        <taxon>Paenibacillaceae</taxon>
        <taxon>Cohnella</taxon>
    </lineage>
</organism>
<accession>A0A9X4KLS5</accession>